<accession>A0A510UG99</accession>
<evidence type="ECO:0000313" key="1">
    <source>
        <dbReference type="EMBL" id="GEK13658.1"/>
    </source>
</evidence>
<organism evidence="1 2">
    <name type="scientific">Aliivibrio fischeri</name>
    <name type="common">Vibrio fischeri</name>
    <dbReference type="NCBI Taxonomy" id="668"/>
    <lineage>
        <taxon>Bacteria</taxon>
        <taxon>Pseudomonadati</taxon>
        <taxon>Pseudomonadota</taxon>
        <taxon>Gammaproteobacteria</taxon>
        <taxon>Vibrionales</taxon>
        <taxon>Vibrionaceae</taxon>
        <taxon>Aliivibrio</taxon>
    </lineage>
</organism>
<name>A0A510UG99_ALIFS</name>
<comment type="caution">
    <text evidence="1">The sequence shown here is derived from an EMBL/GenBank/DDBJ whole genome shotgun (WGS) entry which is preliminary data.</text>
</comment>
<protein>
    <submittedName>
        <fullName evidence="1">Uncharacterized protein</fullName>
    </submittedName>
</protein>
<gene>
    <name evidence="1" type="ORF">AFI02nite_16940</name>
</gene>
<dbReference type="AlphaFoldDB" id="A0A510UG99"/>
<reference evidence="1 2" key="1">
    <citation type="submission" date="2019-07" db="EMBL/GenBank/DDBJ databases">
        <title>Whole genome shotgun sequence of Aliivibrio fischeri NBRC 101058.</title>
        <authorList>
            <person name="Hosoyama A."/>
            <person name="Uohara A."/>
            <person name="Ohji S."/>
            <person name="Ichikawa N."/>
        </authorList>
    </citation>
    <scope>NUCLEOTIDE SEQUENCE [LARGE SCALE GENOMIC DNA]</scope>
    <source>
        <strain evidence="1 2">NBRC 101058</strain>
    </source>
</reference>
<sequence>MARCKNCKAELPLLPSKRSFVERYITQRNTKKFKCHNCNELQFLSPFTMNSDVAK</sequence>
<dbReference type="EMBL" id="BJTZ01000008">
    <property type="protein sequence ID" value="GEK13658.1"/>
    <property type="molecule type" value="Genomic_DNA"/>
</dbReference>
<proteinExistence type="predicted"/>
<evidence type="ECO:0000313" key="2">
    <source>
        <dbReference type="Proteomes" id="UP000321787"/>
    </source>
</evidence>
<dbReference type="Proteomes" id="UP000321787">
    <property type="component" value="Unassembled WGS sequence"/>
</dbReference>